<dbReference type="Proteomes" id="UP001595665">
    <property type="component" value="Unassembled WGS sequence"/>
</dbReference>
<dbReference type="GO" id="GO:0006508">
    <property type="term" value="P:proteolysis"/>
    <property type="evidence" value="ECO:0007669"/>
    <property type="project" value="UniProtKB-KW"/>
</dbReference>
<keyword evidence="3" id="KW-0378">Hydrolase</keyword>
<dbReference type="GO" id="GO:0008233">
    <property type="term" value="F:peptidase activity"/>
    <property type="evidence" value="ECO:0007669"/>
    <property type="project" value="UniProtKB-KW"/>
</dbReference>
<evidence type="ECO:0000256" key="2">
    <source>
        <dbReference type="SAM" id="MobiDB-lite"/>
    </source>
</evidence>
<dbReference type="InterPro" id="IPR029045">
    <property type="entry name" value="ClpP/crotonase-like_dom_sf"/>
</dbReference>
<feature type="region of interest" description="Disordered" evidence="2">
    <location>
        <begin position="141"/>
        <end position="180"/>
    </location>
</feature>
<comment type="caution">
    <text evidence="3">The sequence shown here is derived from an EMBL/GenBank/DDBJ whole genome shotgun (WGS) entry which is preliminary data.</text>
</comment>
<dbReference type="InterPro" id="IPR001907">
    <property type="entry name" value="ClpP"/>
</dbReference>
<keyword evidence="3" id="KW-0645">Protease</keyword>
<evidence type="ECO:0000313" key="3">
    <source>
        <dbReference type="EMBL" id="MFC3461170.1"/>
    </source>
</evidence>
<dbReference type="RefSeq" id="WP_379737517.1">
    <property type="nucleotide sequence ID" value="NZ_JBHRVV010000001.1"/>
</dbReference>
<dbReference type="SUPFAM" id="SSF52096">
    <property type="entry name" value="ClpP/crotonase"/>
    <property type="match status" value="1"/>
</dbReference>
<accession>A0ABV7PSN0</accession>
<dbReference type="PRINTS" id="PR00127">
    <property type="entry name" value="CLPPROTEASEP"/>
</dbReference>
<protein>
    <submittedName>
        <fullName evidence="3">ATP-dependent Clp protease proteolytic subunit</fullName>
    </submittedName>
</protein>
<organism evidence="3 4">
    <name type="scientific">Massilia haematophila</name>
    <dbReference type="NCBI Taxonomy" id="457923"/>
    <lineage>
        <taxon>Bacteria</taxon>
        <taxon>Pseudomonadati</taxon>
        <taxon>Pseudomonadota</taxon>
        <taxon>Betaproteobacteria</taxon>
        <taxon>Burkholderiales</taxon>
        <taxon>Oxalobacteraceae</taxon>
        <taxon>Telluria group</taxon>
        <taxon>Massilia</taxon>
    </lineage>
</organism>
<dbReference type="InterPro" id="IPR023562">
    <property type="entry name" value="ClpP/TepA"/>
</dbReference>
<keyword evidence="4" id="KW-1185">Reference proteome</keyword>
<gene>
    <name evidence="3" type="ORF">ACFOPH_23460</name>
</gene>
<dbReference type="EMBL" id="JBHRVV010000001">
    <property type="protein sequence ID" value="MFC3461170.1"/>
    <property type="molecule type" value="Genomic_DNA"/>
</dbReference>
<dbReference type="Gene3D" id="3.90.226.10">
    <property type="entry name" value="2-enoyl-CoA Hydratase, Chain A, domain 1"/>
    <property type="match status" value="1"/>
</dbReference>
<proteinExistence type="inferred from homology"/>
<evidence type="ECO:0000313" key="4">
    <source>
        <dbReference type="Proteomes" id="UP001595665"/>
    </source>
</evidence>
<evidence type="ECO:0000256" key="1">
    <source>
        <dbReference type="ARBA" id="ARBA00007039"/>
    </source>
</evidence>
<name>A0ABV7PSN0_9BURK</name>
<reference evidence="4" key="1">
    <citation type="journal article" date="2019" name="Int. J. Syst. Evol. Microbiol.">
        <title>The Global Catalogue of Microorganisms (GCM) 10K type strain sequencing project: providing services to taxonomists for standard genome sequencing and annotation.</title>
        <authorList>
            <consortium name="The Broad Institute Genomics Platform"/>
            <consortium name="The Broad Institute Genome Sequencing Center for Infectious Disease"/>
            <person name="Wu L."/>
            <person name="Ma J."/>
        </authorList>
    </citation>
    <scope>NUCLEOTIDE SEQUENCE [LARGE SCALE GENOMIC DNA]</scope>
    <source>
        <strain evidence="4">CCM 7480</strain>
    </source>
</reference>
<comment type="similarity">
    <text evidence="1">Belongs to the peptidase S14 family.</text>
</comment>
<sequence length="199" mass="21443">MTLHIVHFIGPINHSSACAVRNLCLQALQSGASEIELHMSTEGGNMTAGFALYFFLKSLPIPLTTFNIGSVESVGVVIFLAGQKRYACPGARFLVHPLHWGFGSLVAADHARVSEWRDCLDFDAERYAAIFDEATRGAPEAVDIRPPTSSATRASIRPSRPCARASSTKPSRPACPPWAPRRIGGTEHTCAKLATVTVL</sequence>
<dbReference type="Pfam" id="PF00574">
    <property type="entry name" value="CLP_protease"/>
    <property type="match status" value="1"/>
</dbReference>